<dbReference type="RefSeq" id="XP_044556060.1">
    <property type="nucleotide sequence ID" value="XM_044693513.1"/>
</dbReference>
<dbReference type="Proteomes" id="UP000816034">
    <property type="component" value="Unassembled WGS sequence"/>
</dbReference>
<dbReference type="EMBL" id="PYSW02000001">
    <property type="protein sequence ID" value="KAG2394166.1"/>
    <property type="molecule type" value="Genomic_DNA"/>
</dbReference>
<sequence length="295" mass="33662">MSNSITSSHHWVLARERMQNEYTHLENKLVAAKKTKELWLGLKIALDVVGSNNPLLDDFIKFNTISQFRQMIALEYDLTVKQRVLNSTLLLLNEANKGAKAQRTERLRLGNTEKPTKCICFHSLTGSVCKDKRIYVNADPSVQIVEKKVNNNETVKALNDDYIPKTCKEYHSNFNVGERKDGIYLVKPSREVEALPVYCDMKGGGWMFINGLGTLFDPASSSYPLSDSILNSRVFKQLHEISSEFKSTVGDYCSTNSYSTTNDPQRDVVMQFLCKTPSIQDNKKTLFSFLKYWMK</sequence>
<evidence type="ECO:0000313" key="2">
    <source>
        <dbReference type="EMBL" id="KAG2394166.1"/>
    </source>
</evidence>
<dbReference type="SUPFAM" id="SSF56496">
    <property type="entry name" value="Fibrinogen C-terminal domain-like"/>
    <property type="match status" value="1"/>
</dbReference>
<dbReference type="InterPro" id="IPR014716">
    <property type="entry name" value="Fibrinogen_a/b/g_C_1"/>
</dbReference>
<dbReference type="AlphaFoldDB" id="A0AA88H8Q0"/>
<name>A0AA88H8Q0_NAELO</name>
<dbReference type="InterPro" id="IPR002181">
    <property type="entry name" value="Fibrinogen_a/b/g_C_dom"/>
</dbReference>
<dbReference type="InterPro" id="IPR036056">
    <property type="entry name" value="Fibrinogen-like_C"/>
</dbReference>
<accession>A0AA88H8Q0</accession>
<reference evidence="2 3" key="1">
    <citation type="journal article" date="2018" name="BMC Genomics">
        <title>The genome of Naegleria lovaniensis, the basis for a comparative approach to unravel pathogenicity factors of the human pathogenic amoeba N. fowleri.</title>
        <authorList>
            <person name="Liechti N."/>
            <person name="Schurch N."/>
            <person name="Bruggmann R."/>
            <person name="Wittwer M."/>
        </authorList>
    </citation>
    <scope>NUCLEOTIDE SEQUENCE [LARGE SCALE GENOMIC DNA]</scope>
    <source>
        <strain evidence="2 3">ATCC 30569</strain>
    </source>
</reference>
<gene>
    <name evidence="2" type="ORF">C9374_003930</name>
</gene>
<dbReference type="Gene3D" id="3.90.215.10">
    <property type="entry name" value="Gamma Fibrinogen, chain A, domain 1"/>
    <property type="match status" value="1"/>
</dbReference>
<evidence type="ECO:0000313" key="3">
    <source>
        <dbReference type="Proteomes" id="UP000816034"/>
    </source>
</evidence>
<comment type="caution">
    <text evidence="2">The sequence shown here is derived from an EMBL/GenBank/DDBJ whole genome shotgun (WGS) entry which is preliminary data.</text>
</comment>
<dbReference type="GeneID" id="68096385"/>
<protein>
    <recommendedName>
        <fullName evidence="1">Fibrinogen C-terminal domain-containing protein</fullName>
    </recommendedName>
</protein>
<dbReference type="PROSITE" id="PS51406">
    <property type="entry name" value="FIBRINOGEN_C_2"/>
    <property type="match status" value="1"/>
</dbReference>
<proteinExistence type="predicted"/>
<keyword evidence="3" id="KW-1185">Reference proteome</keyword>
<feature type="domain" description="Fibrinogen C-terminal" evidence="1">
    <location>
        <begin position="158"/>
        <end position="209"/>
    </location>
</feature>
<organism evidence="2 3">
    <name type="scientific">Naegleria lovaniensis</name>
    <name type="common">Amoeba</name>
    <dbReference type="NCBI Taxonomy" id="51637"/>
    <lineage>
        <taxon>Eukaryota</taxon>
        <taxon>Discoba</taxon>
        <taxon>Heterolobosea</taxon>
        <taxon>Tetramitia</taxon>
        <taxon>Eutetramitia</taxon>
        <taxon>Vahlkampfiidae</taxon>
        <taxon>Naegleria</taxon>
    </lineage>
</organism>
<evidence type="ECO:0000259" key="1">
    <source>
        <dbReference type="PROSITE" id="PS51406"/>
    </source>
</evidence>